<keyword evidence="4" id="KW-1185">Reference proteome</keyword>
<dbReference type="OrthoDB" id="9812729at2"/>
<feature type="domain" description="DUF58" evidence="2">
    <location>
        <begin position="242"/>
        <end position="414"/>
    </location>
</feature>
<dbReference type="EMBL" id="FOLB01000012">
    <property type="protein sequence ID" value="SFC85425.1"/>
    <property type="molecule type" value="Genomic_DNA"/>
</dbReference>
<sequence length="431" mass="46819">MVVEETQRGRVERVRRRGQVLRRRLSGAAQGVTAQAAERTDGLRSRWGAATAVVSAAAWVLAGAAVVAFLVGWTAGWVELVAVALFIAVLLLVGLPFVLGSHQLESELDLSRDRVVVGERAHGALVLTNTSGRRLLPSVVDLPVGHGRASFELPSLPTGGRHEELFAIPTARRAVLDVGPVTSVRADPLSLLRREQDLTEQELLYVHPRTVRVEGSAAGLIRDLEGNSVRKLTESDVAFHALRDYVPGDDRRHIHWKTSARSGRLMVRQFEETRRSHLLILLSSRVDDYAVDDEFELAISIAGSLGIKVLADGQTLSALTSGQTLRARTSRQMLDQLSGVDYARSADRLSEVSRALSPEHAAASVAVMLGGSLTEVAEFRRARRHLPSDMRVLAIRCVSGGESVVKTMGDLTIVSIADLEELSSLLRRASL</sequence>
<evidence type="ECO:0000256" key="1">
    <source>
        <dbReference type="SAM" id="Phobius"/>
    </source>
</evidence>
<gene>
    <name evidence="3" type="ORF">SAMN04487968_112127</name>
</gene>
<accession>A0A1I1MJX1</accession>
<dbReference type="InterPro" id="IPR002881">
    <property type="entry name" value="DUF58"/>
</dbReference>
<name>A0A1I1MJX1_9ACTN</name>
<proteinExistence type="predicted"/>
<dbReference type="PANTHER" id="PTHR34351:SF1">
    <property type="entry name" value="SLR1927 PROTEIN"/>
    <property type="match status" value="1"/>
</dbReference>
<dbReference type="STRING" id="574651.SAMN04487968_112127"/>
<organism evidence="3 4">
    <name type="scientific">Nocardioides terrae</name>
    <dbReference type="NCBI Taxonomy" id="574651"/>
    <lineage>
        <taxon>Bacteria</taxon>
        <taxon>Bacillati</taxon>
        <taxon>Actinomycetota</taxon>
        <taxon>Actinomycetes</taxon>
        <taxon>Propionibacteriales</taxon>
        <taxon>Nocardioidaceae</taxon>
        <taxon>Nocardioides</taxon>
    </lineage>
</organism>
<dbReference type="Pfam" id="PF01882">
    <property type="entry name" value="DUF58"/>
    <property type="match status" value="1"/>
</dbReference>
<reference evidence="3 4" key="1">
    <citation type="submission" date="2016-10" db="EMBL/GenBank/DDBJ databases">
        <authorList>
            <person name="de Groot N.N."/>
        </authorList>
    </citation>
    <scope>NUCLEOTIDE SEQUENCE [LARGE SCALE GENOMIC DNA]</scope>
    <source>
        <strain evidence="3 4">CGMCC 1.7056</strain>
    </source>
</reference>
<evidence type="ECO:0000313" key="3">
    <source>
        <dbReference type="EMBL" id="SFC85425.1"/>
    </source>
</evidence>
<feature type="transmembrane region" description="Helical" evidence="1">
    <location>
        <begin position="77"/>
        <end position="99"/>
    </location>
</feature>
<keyword evidence="1" id="KW-0472">Membrane</keyword>
<dbReference type="AlphaFoldDB" id="A0A1I1MJX1"/>
<evidence type="ECO:0000313" key="4">
    <source>
        <dbReference type="Proteomes" id="UP000198832"/>
    </source>
</evidence>
<evidence type="ECO:0000259" key="2">
    <source>
        <dbReference type="Pfam" id="PF01882"/>
    </source>
</evidence>
<keyword evidence="1" id="KW-0812">Transmembrane</keyword>
<feature type="transmembrane region" description="Helical" evidence="1">
    <location>
        <begin position="47"/>
        <end position="71"/>
    </location>
</feature>
<dbReference type="RefSeq" id="WP_091125659.1">
    <property type="nucleotide sequence ID" value="NZ_FOLB01000012.1"/>
</dbReference>
<dbReference type="Proteomes" id="UP000198832">
    <property type="component" value="Unassembled WGS sequence"/>
</dbReference>
<protein>
    <recommendedName>
        <fullName evidence="2">DUF58 domain-containing protein</fullName>
    </recommendedName>
</protein>
<dbReference type="PANTHER" id="PTHR34351">
    <property type="entry name" value="SLR1927 PROTEIN-RELATED"/>
    <property type="match status" value="1"/>
</dbReference>
<keyword evidence="1" id="KW-1133">Transmembrane helix</keyword>